<dbReference type="InterPro" id="IPR018130">
    <property type="entry name" value="Ribosomal_uS2_CS"/>
</dbReference>
<comment type="function">
    <text evidence="6">Required for the assembly and/or stability of the 40S ribosomal subunit. Required for the processing of the 20S rRNA-precursor to mature 18S rRNA in a late step of the maturation of 40S ribosomal subunits.</text>
</comment>
<dbReference type="InterPro" id="IPR001865">
    <property type="entry name" value="Ribosomal_uS2"/>
</dbReference>
<dbReference type="InterPro" id="IPR005707">
    <property type="entry name" value="Ribosomal_uS2_euk/arc"/>
</dbReference>
<feature type="region of interest" description="Disordered" evidence="7">
    <location>
        <begin position="208"/>
        <end position="282"/>
    </location>
</feature>
<keyword evidence="3 6" id="KW-0963">Cytoplasm</keyword>
<dbReference type="InterPro" id="IPR023591">
    <property type="entry name" value="Ribosomal_uS2_flav_dom_sf"/>
</dbReference>
<dbReference type="Gene3D" id="3.40.50.10490">
    <property type="entry name" value="Glucose-6-phosphate isomerase like protein, domain 1"/>
    <property type="match status" value="1"/>
</dbReference>
<dbReference type="Pfam" id="PF00318">
    <property type="entry name" value="Ribosomal_S2"/>
    <property type="match status" value="1"/>
</dbReference>
<comment type="caution">
    <text evidence="8">The sequence shown here is derived from an EMBL/GenBank/DDBJ whole genome shotgun (WGS) entry which is preliminary data.</text>
</comment>
<dbReference type="HAMAP" id="MF_03015">
    <property type="entry name" value="Ribosomal_S2_euk"/>
    <property type="match status" value="1"/>
</dbReference>
<dbReference type="NCBIfam" id="TIGR01012">
    <property type="entry name" value="uS2_euk_arch"/>
    <property type="match status" value="1"/>
</dbReference>
<gene>
    <name evidence="8" type="ORF">BLNAU_15426</name>
</gene>
<feature type="compositionally biased region" description="Polar residues" evidence="7">
    <location>
        <begin position="267"/>
        <end position="276"/>
    </location>
</feature>
<protein>
    <recommendedName>
        <fullName evidence="6">Small ribosomal subunit protein uS2</fullName>
    </recommendedName>
</protein>
<dbReference type="GO" id="GO:0005840">
    <property type="term" value="C:ribosome"/>
    <property type="evidence" value="ECO:0007669"/>
    <property type="project" value="UniProtKB-KW"/>
</dbReference>
<comment type="subunit">
    <text evidence="6">Component of the small ribosomal subunit. Mature ribosomes consist of a small (40S) and a large (60S) subunit. The 40S subunit contains about 33 different proteins and 1 molecule of RNA (18S). The 60S subunit contains about 49 different proteins and 3 molecules of RNA (25S, 5.8S and 5S). Interacts with ribosomal protein S21.</text>
</comment>
<evidence type="ECO:0000256" key="6">
    <source>
        <dbReference type="HAMAP-Rule" id="MF_03015"/>
    </source>
</evidence>
<evidence type="ECO:0000256" key="3">
    <source>
        <dbReference type="ARBA" id="ARBA00022490"/>
    </source>
</evidence>
<proteinExistence type="inferred from homology"/>
<dbReference type="CDD" id="cd01425">
    <property type="entry name" value="RPS2"/>
    <property type="match status" value="1"/>
</dbReference>
<name>A0ABQ9XHK5_9EUKA</name>
<reference evidence="8 9" key="1">
    <citation type="journal article" date="2022" name="bioRxiv">
        <title>Genomics of Preaxostyla Flagellates Illuminates Evolutionary Transitions and the Path Towards Mitochondrial Loss.</title>
        <authorList>
            <person name="Novak L.V.F."/>
            <person name="Treitli S.C."/>
            <person name="Pyrih J."/>
            <person name="Halakuc P."/>
            <person name="Pipaliya S.V."/>
            <person name="Vacek V."/>
            <person name="Brzon O."/>
            <person name="Soukal P."/>
            <person name="Eme L."/>
            <person name="Dacks J.B."/>
            <person name="Karnkowska A."/>
            <person name="Elias M."/>
            <person name="Hampl V."/>
        </authorList>
    </citation>
    <scope>NUCLEOTIDE SEQUENCE [LARGE SCALE GENOMIC DNA]</scope>
    <source>
        <strain evidence="8">NAU3</strain>
        <tissue evidence="8">Gut</tissue>
    </source>
</reference>
<dbReference type="PANTHER" id="PTHR11489">
    <property type="entry name" value="40S RIBOSOMAL PROTEIN SA"/>
    <property type="match status" value="1"/>
</dbReference>
<evidence type="ECO:0000256" key="2">
    <source>
        <dbReference type="ARBA" id="ARBA00006242"/>
    </source>
</evidence>
<evidence type="ECO:0000256" key="5">
    <source>
        <dbReference type="ARBA" id="ARBA00023274"/>
    </source>
</evidence>
<evidence type="ECO:0000256" key="7">
    <source>
        <dbReference type="SAM" id="MobiDB-lite"/>
    </source>
</evidence>
<evidence type="ECO:0000313" key="9">
    <source>
        <dbReference type="Proteomes" id="UP001281761"/>
    </source>
</evidence>
<dbReference type="PRINTS" id="PR00395">
    <property type="entry name" value="RIBOSOMALS2"/>
</dbReference>
<dbReference type="EMBL" id="JARBJD010000152">
    <property type="protein sequence ID" value="KAK2949675.1"/>
    <property type="molecule type" value="Genomic_DNA"/>
</dbReference>
<evidence type="ECO:0000256" key="4">
    <source>
        <dbReference type="ARBA" id="ARBA00022980"/>
    </source>
</evidence>
<dbReference type="PROSITE" id="PS00962">
    <property type="entry name" value="RIBOSOMAL_S2_1"/>
    <property type="match status" value="1"/>
</dbReference>
<comment type="similarity">
    <text evidence="2 6">Belongs to the universal ribosomal protein uS2 family.</text>
</comment>
<keyword evidence="4 6" id="KW-0689">Ribosomal protein</keyword>
<dbReference type="InterPro" id="IPR027498">
    <property type="entry name" value="Ribosomal_uS2_euk"/>
</dbReference>
<feature type="compositionally biased region" description="Basic and acidic residues" evidence="7">
    <location>
        <begin position="228"/>
        <end position="242"/>
    </location>
</feature>
<organism evidence="8 9">
    <name type="scientific">Blattamonas nauphoetae</name>
    <dbReference type="NCBI Taxonomy" id="2049346"/>
    <lineage>
        <taxon>Eukaryota</taxon>
        <taxon>Metamonada</taxon>
        <taxon>Preaxostyla</taxon>
        <taxon>Oxymonadida</taxon>
        <taxon>Blattamonas</taxon>
    </lineage>
</organism>
<evidence type="ECO:0000256" key="1">
    <source>
        <dbReference type="ARBA" id="ARBA00004496"/>
    </source>
</evidence>
<dbReference type="SUPFAM" id="SSF52313">
    <property type="entry name" value="Ribosomal protein S2"/>
    <property type="match status" value="1"/>
</dbReference>
<comment type="subcellular location">
    <subcellularLocation>
        <location evidence="1 6">Cytoplasm</location>
    </subcellularLocation>
</comment>
<sequence>MSKRQEITPEQEDIRMLLACEAHVGSKNITTHMTPYVHGRNAEGVYIFNPKMTMEKIRLAARIICGIENPADVCVVSQRTYGQRAILKFAKYTGVTALATRFTPGTFTNQIQKRFIEPRLLLVTEPITDHQPIMESSYVNIPVIAICDTDSPLRYVDVAIPSNNKGIKQIGIIYWLLAREILRIRGELGRNEKWDVMPDLFFYREPEEKKKAEEEEEDVQLDDPTFQYRDRQEHQPEEEVAHDAAVINQAAAAADSGWGSADAGNWGDTNAAQSGASGDASW</sequence>
<accession>A0ABQ9XHK5</accession>
<dbReference type="Proteomes" id="UP001281761">
    <property type="component" value="Unassembled WGS sequence"/>
</dbReference>
<keyword evidence="9" id="KW-1185">Reference proteome</keyword>
<keyword evidence="5 6" id="KW-0687">Ribonucleoprotein</keyword>
<evidence type="ECO:0000313" key="8">
    <source>
        <dbReference type="EMBL" id="KAK2949675.1"/>
    </source>
</evidence>
<feature type="compositionally biased region" description="Low complexity" evidence="7">
    <location>
        <begin position="243"/>
        <end position="264"/>
    </location>
</feature>